<protein>
    <submittedName>
        <fullName evidence="1">Uncharacterized protein</fullName>
    </submittedName>
</protein>
<dbReference type="GeneID" id="10326947"/>
<dbReference type="Proteomes" id="UP000006530">
    <property type="component" value="Segment"/>
</dbReference>
<evidence type="ECO:0000313" key="2">
    <source>
        <dbReference type="Proteomes" id="UP000006530"/>
    </source>
</evidence>
<gene>
    <name evidence="1" type="ORF">PHM1_034</name>
</gene>
<dbReference type="EMBL" id="GU071101">
    <property type="protein sequence ID" value="ADO98658.1"/>
    <property type="molecule type" value="Genomic_DNA"/>
</dbReference>
<dbReference type="RefSeq" id="YP_004322459.1">
    <property type="nucleotide sequence ID" value="NC_015280.1"/>
</dbReference>
<dbReference type="KEGG" id="vg:10326947"/>
<sequence>MQELATTQDARISQYSFGQSISQFGVTVYSCTSAREGKKIFGNDPDPTTEIMVETQDDIISAHIANNPNGKVAGYEDIIRECGNTYQVHYRTVSFGSTWKSCSLKPAGYSIVYHNGAHTNFRFPGLNRLTSMESKGVVACSGFDSKIATGRKIHFLKESDSFTPQDSGSIIVAMHDCWYHKSYVKQHYPFPISDTTTIQITVDKPTVIVEFTMSEPDVGQFTTDWLNQIEDGLIEIVTR</sequence>
<dbReference type="OrthoDB" id="30309at10239"/>
<accession>E3SML5</accession>
<evidence type="ECO:0000313" key="1">
    <source>
        <dbReference type="EMBL" id="ADO98658.1"/>
    </source>
</evidence>
<proteinExistence type="predicted"/>
<reference evidence="1 2" key="1">
    <citation type="journal article" date="2010" name="Environ. Microbiol.">
        <title>Genomic analysis of oceanic cyanobacterial myoviruses compared with T4-like myoviruses from diverse hosts and environments.</title>
        <authorList>
            <person name="Sullivan M.B."/>
            <person name="Huang K.H."/>
            <person name="Ignacio-Espinoza J.C."/>
            <person name="Berlin A.M."/>
            <person name="Kelly L."/>
            <person name="Weigele P.R."/>
            <person name="DeFrancesco A.S."/>
            <person name="Kern S.E."/>
            <person name="Thompson L.R."/>
            <person name="Young S."/>
            <person name="Yandava C."/>
            <person name="Fu R."/>
            <person name="Krastins B."/>
            <person name="Chase M."/>
            <person name="Sarracino D."/>
            <person name="Osburne M.S."/>
            <person name="Henn M.R."/>
            <person name="Chisholm S.W."/>
        </authorList>
    </citation>
    <scope>NUCLEOTIDE SEQUENCE [LARGE SCALE GENOMIC DNA]</scope>
    <source>
        <strain evidence="1">M4-247</strain>
    </source>
</reference>
<name>E3SML5_9CAUD</name>
<keyword evidence="2" id="KW-1185">Reference proteome</keyword>
<organism evidence="1 2">
    <name type="scientific">Prochlorococcus phage P-HM1</name>
    <dbReference type="NCBI Taxonomy" id="445700"/>
    <lineage>
        <taxon>Viruses</taxon>
        <taxon>Duplodnaviria</taxon>
        <taxon>Heunggongvirae</taxon>
        <taxon>Uroviricota</taxon>
        <taxon>Caudoviricetes</taxon>
        <taxon>Eurybiavirus</taxon>
        <taxon>Eurybiavirus PHM2</taxon>
    </lineage>
</organism>